<reference evidence="2 3" key="1">
    <citation type="submission" date="2022-12" db="EMBL/GenBank/DDBJ databases">
        <title>Chromosome-level genome assembly of true bugs.</title>
        <authorList>
            <person name="Ma L."/>
            <person name="Li H."/>
        </authorList>
    </citation>
    <scope>NUCLEOTIDE SEQUENCE [LARGE SCALE GENOMIC DNA]</scope>
    <source>
        <strain evidence="2">Lab_2022b</strain>
    </source>
</reference>
<protein>
    <submittedName>
        <fullName evidence="2">Uncharacterized protein</fullName>
    </submittedName>
</protein>
<gene>
    <name evidence="2" type="ORF">O3M35_005751</name>
</gene>
<organism evidence="2 3">
    <name type="scientific">Rhynocoris fuscipes</name>
    <dbReference type="NCBI Taxonomy" id="488301"/>
    <lineage>
        <taxon>Eukaryota</taxon>
        <taxon>Metazoa</taxon>
        <taxon>Ecdysozoa</taxon>
        <taxon>Arthropoda</taxon>
        <taxon>Hexapoda</taxon>
        <taxon>Insecta</taxon>
        <taxon>Pterygota</taxon>
        <taxon>Neoptera</taxon>
        <taxon>Paraneoptera</taxon>
        <taxon>Hemiptera</taxon>
        <taxon>Heteroptera</taxon>
        <taxon>Panheteroptera</taxon>
        <taxon>Cimicomorpha</taxon>
        <taxon>Reduviidae</taxon>
        <taxon>Harpactorinae</taxon>
        <taxon>Harpactorini</taxon>
        <taxon>Rhynocoris</taxon>
    </lineage>
</organism>
<name>A0AAW1DM06_9HEMI</name>
<proteinExistence type="predicted"/>
<keyword evidence="3" id="KW-1185">Reference proteome</keyword>
<dbReference type="InterPro" id="IPR013783">
    <property type="entry name" value="Ig-like_fold"/>
</dbReference>
<dbReference type="AlphaFoldDB" id="A0AAW1DM06"/>
<evidence type="ECO:0000313" key="2">
    <source>
        <dbReference type="EMBL" id="KAK9511130.1"/>
    </source>
</evidence>
<comment type="caution">
    <text evidence="2">The sequence shown here is derived from an EMBL/GenBank/DDBJ whole genome shotgun (WGS) entry which is preliminary data.</text>
</comment>
<accession>A0AAW1DM06</accession>
<dbReference type="Gene3D" id="2.60.40.10">
    <property type="entry name" value="Immunoglobulins"/>
    <property type="match status" value="1"/>
</dbReference>
<evidence type="ECO:0000256" key="1">
    <source>
        <dbReference type="SAM" id="MobiDB-lite"/>
    </source>
</evidence>
<evidence type="ECO:0000313" key="3">
    <source>
        <dbReference type="Proteomes" id="UP001461498"/>
    </source>
</evidence>
<feature type="region of interest" description="Disordered" evidence="1">
    <location>
        <begin position="54"/>
        <end position="92"/>
    </location>
</feature>
<dbReference type="EMBL" id="JAPXFL010000002">
    <property type="protein sequence ID" value="KAK9511130.1"/>
    <property type="molecule type" value="Genomic_DNA"/>
</dbReference>
<sequence length="186" mass="20724">MKEIIINEYSLLMNMTIKSLEKKDFGSYKCSSVNAIGKAEGIVRLQEMELPKTTQAPVVNVPDPGRNRKNKNKDKFLDRPPPAPTKKRGRGQLKLEKDIDSLTTTPMLPGSGYNNAPPVEPYFREIATQRTPPWILHQNEISAVSKVDSNPVILLASLLVLTGLTRYISSLCLTALILGRWCVAHL</sequence>
<dbReference type="Proteomes" id="UP001461498">
    <property type="component" value="Unassembled WGS sequence"/>
</dbReference>